<evidence type="ECO:0000256" key="3">
    <source>
        <dbReference type="ARBA" id="ARBA00022692"/>
    </source>
</evidence>
<gene>
    <name evidence="7" type="ordered locus">MTH_379</name>
</gene>
<dbReference type="PaxDb" id="187420-MTH_379"/>
<protein>
    <submittedName>
        <fullName evidence="7">O-antigen transporter related protein</fullName>
    </submittedName>
</protein>
<keyword evidence="2" id="KW-1003">Cell membrane</keyword>
<feature type="transmembrane region" description="Helical" evidence="6">
    <location>
        <begin position="381"/>
        <end position="400"/>
    </location>
</feature>
<feature type="transmembrane region" description="Helical" evidence="6">
    <location>
        <begin position="356"/>
        <end position="375"/>
    </location>
</feature>
<evidence type="ECO:0000256" key="2">
    <source>
        <dbReference type="ARBA" id="ARBA00022475"/>
    </source>
</evidence>
<dbReference type="CDD" id="cd13128">
    <property type="entry name" value="MATE_Wzx_like"/>
    <property type="match status" value="1"/>
</dbReference>
<dbReference type="GO" id="GO:0005886">
    <property type="term" value="C:plasma membrane"/>
    <property type="evidence" value="ECO:0007669"/>
    <property type="project" value="UniProtKB-SubCell"/>
</dbReference>
<dbReference type="AlphaFoldDB" id="O26479"/>
<feature type="transmembrane region" description="Helical" evidence="6">
    <location>
        <begin position="293"/>
        <end position="313"/>
    </location>
</feature>
<proteinExistence type="predicted"/>
<feature type="transmembrane region" description="Helical" evidence="6">
    <location>
        <begin position="250"/>
        <end position="272"/>
    </location>
</feature>
<dbReference type="EMBL" id="AE000666">
    <property type="protein sequence ID" value="AAB84885.1"/>
    <property type="molecule type" value="Genomic_DNA"/>
</dbReference>
<feature type="transmembrane region" description="Helical" evidence="6">
    <location>
        <begin position="110"/>
        <end position="128"/>
    </location>
</feature>
<dbReference type="InterPro" id="IPR002797">
    <property type="entry name" value="Polysacc_synth"/>
</dbReference>
<feature type="transmembrane region" description="Helical" evidence="6">
    <location>
        <begin position="446"/>
        <end position="467"/>
    </location>
</feature>
<dbReference type="InParanoid" id="O26479"/>
<dbReference type="EnsemblBacteria" id="AAB84885">
    <property type="protein sequence ID" value="AAB84885"/>
    <property type="gene ID" value="MTH_379"/>
</dbReference>
<keyword evidence="4 6" id="KW-1133">Transmembrane helix</keyword>
<feature type="transmembrane region" description="Helical" evidence="6">
    <location>
        <begin position="42"/>
        <end position="63"/>
    </location>
</feature>
<feature type="transmembrane region" description="Helical" evidence="6">
    <location>
        <begin position="83"/>
        <end position="104"/>
    </location>
</feature>
<dbReference type="PANTHER" id="PTHR30250:SF11">
    <property type="entry name" value="O-ANTIGEN TRANSPORTER-RELATED"/>
    <property type="match status" value="1"/>
</dbReference>
<reference evidence="7 8" key="1">
    <citation type="journal article" date="1997" name="J. Bacteriol.">
        <title>Complete genome sequence of Methanobacterium thermoautotrophicum deltaH: functional analysis and comparative genomics.</title>
        <authorList>
            <person name="Smith D.R."/>
            <person name="Doucette-Stamm L.A."/>
            <person name="Deloughery C."/>
            <person name="Lee H.-M."/>
            <person name="Dubois J."/>
            <person name="Aldredge T."/>
            <person name="Bashirzadeh R."/>
            <person name="Blakely D."/>
            <person name="Cook R."/>
            <person name="Gilbert K."/>
            <person name="Harrison D."/>
            <person name="Hoang L."/>
            <person name="Keagle P."/>
            <person name="Lumm W."/>
            <person name="Pothier B."/>
            <person name="Qiu D."/>
            <person name="Spadafora R."/>
            <person name="Vicare R."/>
            <person name="Wang Y."/>
            <person name="Wierzbowski J."/>
            <person name="Gibson R."/>
            <person name="Jiwani N."/>
            <person name="Caruso A."/>
            <person name="Bush D."/>
            <person name="Safer H."/>
            <person name="Patwell D."/>
            <person name="Prabhakar S."/>
            <person name="McDougall S."/>
            <person name="Shimer G."/>
            <person name="Goyal A."/>
            <person name="Pietrovski S."/>
            <person name="Church G.M."/>
            <person name="Daniels C.J."/>
            <person name="Mao J.-i."/>
            <person name="Rice P."/>
            <person name="Nolling J."/>
            <person name="Reeve J.N."/>
        </authorList>
    </citation>
    <scope>NUCLEOTIDE SEQUENCE [LARGE SCALE GENOMIC DNA]</scope>
    <source>
        <strain evidence="8">ATCC 29096 / DSM 1053 / JCM 10044 / NBRC 100330 / Delta H</strain>
    </source>
</reference>
<organism evidence="7 8">
    <name type="scientific">Methanothermobacter thermautotrophicus (strain ATCC 29096 / DSM 1053 / JCM 10044 / NBRC 100330 / Delta H)</name>
    <name type="common">Methanobacterium thermoautotrophicum</name>
    <dbReference type="NCBI Taxonomy" id="187420"/>
    <lineage>
        <taxon>Archaea</taxon>
        <taxon>Methanobacteriati</taxon>
        <taxon>Methanobacteriota</taxon>
        <taxon>Methanomada group</taxon>
        <taxon>Methanobacteria</taxon>
        <taxon>Methanobacteriales</taxon>
        <taxon>Methanobacteriaceae</taxon>
        <taxon>Methanothermobacter</taxon>
    </lineage>
</organism>
<feature type="transmembrane region" description="Helical" evidence="6">
    <location>
        <begin position="15"/>
        <end position="36"/>
    </location>
</feature>
<evidence type="ECO:0000313" key="7">
    <source>
        <dbReference type="EMBL" id="AAB84885.1"/>
    </source>
</evidence>
<dbReference type="PANTHER" id="PTHR30250">
    <property type="entry name" value="PST FAMILY PREDICTED COLANIC ACID TRANSPORTER"/>
    <property type="match status" value="1"/>
</dbReference>
<dbReference type="HOGENOM" id="CLU_022017_6_2_2"/>
<dbReference type="InterPro" id="IPR050833">
    <property type="entry name" value="Poly_Biosynth_Transport"/>
</dbReference>
<comment type="subcellular location">
    <subcellularLocation>
        <location evidence="1">Cell membrane</location>
        <topology evidence="1">Multi-pass membrane protein</topology>
    </subcellularLocation>
</comment>
<evidence type="ECO:0000313" key="8">
    <source>
        <dbReference type="Proteomes" id="UP000005223"/>
    </source>
</evidence>
<keyword evidence="5 6" id="KW-0472">Membrane</keyword>
<feature type="transmembrane region" description="Helical" evidence="6">
    <location>
        <begin position="325"/>
        <end position="344"/>
    </location>
</feature>
<accession>O26479</accession>
<dbReference type="KEGG" id="mth:MTH_379"/>
<feature type="transmembrane region" description="Helical" evidence="6">
    <location>
        <begin position="149"/>
        <end position="168"/>
    </location>
</feature>
<name>O26479_METTH</name>
<feature type="transmembrane region" description="Helical" evidence="6">
    <location>
        <begin position="421"/>
        <end position="440"/>
    </location>
</feature>
<dbReference type="Pfam" id="PF01943">
    <property type="entry name" value="Polysacc_synt"/>
    <property type="match status" value="1"/>
</dbReference>
<evidence type="ECO:0000256" key="6">
    <source>
        <dbReference type="SAM" id="Phobius"/>
    </source>
</evidence>
<feature type="transmembrane region" description="Helical" evidence="6">
    <location>
        <begin position="214"/>
        <end position="230"/>
    </location>
</feature>
<sequence>MIEMSHARTLARNTAFLLVATLFTNLAAFVWNVYLARYLGTAGFGILSTALALTGIFSILADLGIGTYITREIARNPGGARELVAAGLGNRIILSCIVFVLILLFPLTGLYSGTAAAVIVFIAGYMLLTSFSSFFNSIFQGFQRMEYQTVWNILNSLFILVGVIAVVWLGGSVVHVAVAYLIAAALSLVYSATTFTRRFFTPGLSFSRDMIREAIPFGITSVFSLIYFWIDSVMLSLMKGDVSVGLYNAPYRLLTVITSLYGVYLTAVFPVMSRFHVESEDSLRFTYMRSLKYLIIIAVPLIFTVFTLAGPLIELIFSAKYLESVPALRVLIIATAFMFINGVSSSLLGSANRQITVTRITGVAALFNVTLNLALIPRFDFMGASAATVMTEALMTLLFLRTVRDLGFGPAWRDLHVAWRILLPAAASIILLLLPLSILIRIPLALVAYIAGILLTGALDSVDRAVVRSIIRGQR</sequence>
<dbReference type="Proteomes" id="UP000005223">
    <property type="component" value="Chromosome"/>
</dbReference>
<dbReference type="STRING" id="187420.MTH_379"/>
<evidence type="ECO:0000256" key="5">
    <source>
        <dbReference type="ARBA" id="ARBA00023136"/>
    </source>
</evidence>
<evidence type="ECO:0000256" key="1">
    <source>
        <dbReference type="ARBA" id="ARBA00004651"/>
    </source>
</evidence>
<dbReference type="PIR" id="A69149">
    <property type="entry name" value="A69149"/>
</dbReference>
<keyword evidence="8" id="KW-1185">Reference proteome</keyword>
<feature type="transmembrane region" description="Helical" evidence="6">
    <location>
        <begin position="174"/>
        <end position="193"/>
    </location>
</feature>
<dbReference type="PATRIC" id="fig|187420.15.peg.348"/>
<evidence type="ECO:0000256" key="4">
    <source>
        <dbReference type="ARBA" id="ARBA00022989"/>
    </source>
</evidence>
<keyword evidence="3 6" id="KW-0812">Transmembrane</keyword>